<feature type="compositionally biased region" description="Low complexity" evidence="4">
    <location>
        <begin position="383"/>
        <end position="397"/>
    </location>
</feature>
<sequence>MGKEKNENDYGDNNHQTDEKESPPEPPSFDDVPDLSALASENNDDNESEKSSGCNEQSSFGQAPDILQNAFSDEPMEEVEELESVEPEEEDEISESGTTEVPSFDDVPDLTNLVSDNSESSAGDNSGSDVQSSFEQAPDILQNAFSDEPMEEVDVLEQGGSESEASESKPFDDVPDLSTIASSDEVENTEQNISDSDEPPFETFNNENETKDNSSQDISLGEIEQSFETDLKDSESETDNNQTVESDITYPEKTEETEPQSDKSDDSSSLKNKFKSITQRRNLFDELEEAQSEDQPLAKPVNKSVDEEKPLEPFKDKFQNITHEGNLTESFDQLRKKVDEFQTNIQNEEGSADNSSSIEPDEPESLSFNDNKESEYSETPRTEQSGSSESGNENVVETIKTSFDGAKDSSFFKRSNESQPNLQTSDVSAIESEKSDSSERKNAEYAEKFNDLTASFKNKFKNIRQKATGSTEQTKDSEKTETAVDDLTPPPLFEPYLPEDTEDSEDVSENVGDEELDESEEAKDISRFSKVKRLKPKFEKVLSPFKVLVKGSSGRRSLKNQMEQMKEEIEEEEQEESSPEFVPSFEQETEETEEEKTSKVGKISGFFKGITQRGRLRKRMKQFRENLTGSKQDDFEFEPTTENVQMQGHYTGQPAGLNFEQVDRLVNKKLNDHQKQVKDVVDKKIDKVFNKEYMDYIASRVATNQTGNLQELQSKVNGSVTRVEKVTDDLQNLSDTVDELDDRIKEIQRRNEDFESKIDNSYYSTSDRIDNLEYQLKNLQDSLGISNESDSKLNSIGTRVDELESALDSTQSDNQEIKSELSNIQQSISDMYDSYKDLLSHLNEVNEDYESKFSDLYDKLSKIDTVESKLSQIDKNTKERDEILSKVEEELPVIKNAIKRNHKENQVLANSLEELKSSSTVNRTEGKEDIETVSTGQNVQLGYIPKNSVSMRICMEWLKYLMNRVGGNNLDEVLTYYKELSWISDDVRQELLRYSAGISHNGEKSDWKLTKTDHIKSIWFIQKLAGSNFDFNALQSIENDVNQIKESN</sequence>
<feature type="compositionally biased region" description="Polar residues" evidence="4">
    <location>
        <begin position="51"/>
        <end position="61"/>
    </location>
</feature>
<feature type="compositionally biased region" description="Polar residues" evidence="4">
    <location>
        <begin position="112"/>
        <end position="135"/>
    </location>
</feature>
<feature type="region of interest" description="Disordered" evidence="4">
    <location>
        <begin position="1"/>
        <end position="443"/>
    </location>
</feature>
<feature type="coiled-coil region" evidence="3">
    <location>
        <begin position="723"/>
        <end position="757"/>
    </location>
</feature>
<keyword evidence="2" id="KW-0974">Archaeal flagellum</keyword>
<dbReference type="OrthoDB" id="121879at2157"/>
<dbReference type="GeneID" id="9346102"/>
<evidence type="ECO:0000256" key="1">
    <source>
        <dbReference type="ARBA" id="ARBA00004618"/>
    </source>
</evidence>
<dbReference type="GO" id="GO:0097589">
    <property type="term" value="C:archaeal-type flagellum"/>
    <property type="evidence" value="ECO:0007669"/>
    <property type="project" value="UniProtKB-SubCell"/>
</dbReference>
<feature type="region of interest" description="Disordered" evidence="4">
    <location>
        <begin position="553"/>
        <end position="598"/>
    </location>
</feature>
<organism evidence="6 7">
    <name type="scientific">Methanohalobium evestigatum (strain ATCC BAA-1072 / DSM 3721 / NBRC 107634 / OCM 161 / Z-7303)</name>
    <dbReference type="NCBI Taxonomy" id="644295"/>
    <lineage>
        <taxon>Archaea</taxon>
        <taxon>Methanobacteriati</taxon>
        <taxon>Methanobacteriota</taxon>
        <taxon>Stenosarchaea group</taxon>
        <taxon>Methanomicrobia</taxon>
        <taxon>Methanosarcinales</taxon>
        <taxon>Methanosarcinaceae</taxon>
        <taxon>Methanohalobium</taxon>
    </lineage>
</organism>
<feature type="compositionally biased region" description="Acidic residues" evidence="4">
    <location>
        <begin position="497"/>
        <end position="521"/>
    </location>
</feature>
<name>D7E855_METEZ</name>
<keyword evidence="6" id="KW-0966">Cell projection</keyword>
<feature type="compositionally biased region" description="Polar residues" evidence="4">
    <location>
        <begin position="341"/>
        <end position="358"/>
    </location>
</feature>
<feature type="compositionally biased region" description="Acidic residues" evidence="4">
    <location>
        <begin position="568"/>
        <end position="578"/>
    </location>
</feature>
<keyword evidence="6" id="KW-0282">Flagellum</keyword>
<evidence type="ECO:0000256" key="4">
    <source>
        <dbReference type="SAM" id="MobiDB-lite"/>
    </source>
</evidence>
<evidence type="ECO:0000256" key="3">
    <source>
        <dbReference type="SAM" id="Coils"/>
    </source>
</evidence>
<feature type="region of interest" description="Disordered" evidence="4">
    <location>
        <begin position="464"/>
        <end position="526"/>
    </location>
</feature>
<evidence type="ECO:0000259" key="5">
    <source>
        <dbReference type="Pfam" id="PF04659"/>
    </source>
</evidence>
<keyword evidence="7" id="KW-1185">Reference proteome</keyword>
<feature type="compositionally biased region" description="Basic and acidic residues" evidence="4">
    <location>
        <begin position="431"/>
        <end position="443"/>
    </location>
</feature>
<accession>D7E855</accession>
<feature type="compositionally biased region" description="Basic and acidic residues" evidence="4">
    <location>
        <begin position="473"/>
        <end position="482"/>
    </location>
</feature>
<dbReference type="RefSeq" id="WP_013193965.1">
    <property type="nucleotide sequence ID" value="NC_014253.1"/>
</dbReference>
<keyword evidence="6" id="KW-0969">Cilium</keyword>
<gene>
    <name evidence="6" type="ordered locus">Metev_0483</name>
</gene>
<evidence type="ECO:0000256" key="2">
    <source>
        <dbReference type="ARBA" id="ARBA00022440"/>
    </source>
</evidence>
<comment type="subcellular location">
    <subcellularLocation>
        <location evidence="1">Archaeal flagellum</location>
    </subcellularLocation>
</comment>
<dbReference type="PANTHER" id="PTHR40698">
    <property type="entry name" value="FLAGELLA-RELATED PROTEIN E-RELATED-RELATED"/>
    <property type="match status" value="1"/>
</dbReference>
<dbReference type="Proteomes" id="UP000000391">
    <property type="component" value="Chromosome"/>
</dbReference>
<protein>
    <submittedName>
        <fullName evidence="6">Flagella protein</fullName>
    </submittedName>
</protein>
<dbReference type="PANTHER" id="PTHR40698:SF1">
    <property type="entry name" value="FLAGELLA-RELATED PROTEIN D-RELATED"/>
    <property type="match status" value="1"/>
</dbReference>
<dbReference type="STRING" id="644295.Metev_0483"/>
<dbReference type="GO" id="GO:0097588">
    <property type="term" value="P:archaeal or bacterial-type flagellum-dependent cell motility"/>
    <property type="evidence" value="ECO:0007669"/>
    <property type="project" value="InterPro"/>
</dbReference>
<dbReference type="KEGG" id="mev:Metev_0483"/>
<feature type="compositionally biased region" description="Acidic residues" evidence="4">
    <location>
        <begin position="74"/>
        <end position="94"/>
    </location>
</feature>
<feature type="compositionally biased region" description="Basic and acidic residues" evidence="4">
    <location>
        <begin position="370"/>
        <end position="381"/>
    </location>
</feature>
<dbReference type="Gene3D" id="1.10.287.1490">
    <property type="match status" value="1"/>
</dbReference>
<dbReference type="AlphaFoldDB" id="D7E855"/>
<proteinExistence type="predicted"/>
<dbReference type="InterPro" id="IPR006752">
    <property type="entry name" value="Arch_fla_DE"/>
</dbReference>
<feature type="compositionally biased region" description="Polar residues" evidence="4">
    <location>
        <begin position="319"/>
        <end position="331"/>
    </location>
</feature>
<reference evidence="6 7" key="1">
    <citation type="submission" date="2010-06" db="EMBL/GenBank/DDBJ databases">
        <title>Complete sequence chromosome of Methanohalobium evestigatum Z-7303.</title>
        <authorList>
            <consortium name="US DOE Joint Genome Institute"/>
            <person name="Lucas S."/>
            <person name="Copeland A."/>
            <person name="Lapidus A."/>
            <person name="Cheng J.-F."/>
            <person name="Bruce D."/>
            <person name="Goodwin L."/>
            <person name="Pitluck S."/>
            <person name="Saunders E."/>
            <person name="Detter J.C."/>
            <person name="Han C."/>
            <person name="Tapia R."/>
            <person name="Land M."/>
            <person name="Hauser L."/>
            <person name="Kyrpides N."/>
            <person name="Mikhailova N."/>
            <person name="Sieprawska-Lupa M."/>
            <person name="Whitman W.B."/>
            <person name="Anderson I."/>
            <person name="Woyke T."/>
        </authorList>
    </citation>
    <scope>NUCLEOTIDE SEQUENCE [LARGE SCALE GENOMIC DNA]</scope>
    <source>
        <strain evidence="7">ATCC BAA-1072 / DSM 3721 / NBRC 107634 / OCM 161 / Z-7303</strain>
    </source>
</reference>
<feature type="compositionally biased region" description="Basic and acidic residues" evidence="4">
    <location>
        <begin position="250"/>
        <end position="268"/>
    </location>
</feature>
<feature type="domain" description="Archaeal flagella protein FlaD/E" evidence="5">
    <location>
        <begin position="937"/>
        <end position="1026"/>
    </location>
</feature>
<feature type="compositionally biased region" description="Basic and acidic residues" evidence="4">
    <location>
        <begin position="304"/>
        <end position="318"/>
    </location>
</feature>
<dbReference type="HOGENOM" id="CLU_291290_0_0_2"/>
<feature type="compositionally biased region" description="Basic and acidic residues" evidence="4">
    <location>
        <begin position="405"/>
        <end position="416"/>
    </location>
</feature>
<keyword evidence="3" id="KW-0175">Coiled coil</keyword>
<dbReference type="Pfam" id="PF04659">
    <property type="entry name" value="Arch_fla_DE"/>
    <property type="match status" value="1"/>
</dbReference>
<evidence type="ECO:0000313" key="6">
    <source>
        <dbReference type="EMBL" id="ADI73397.1"/>
    </source>
</evidence>
<dbReference type="SUPFAM" id="SSF57997">
    <property type="entry name" value="Tropomyosin"/>
    <property type="match status" value="1"/>
</dbReference>
<dbReference type="InterPro" id="IPR052494">
    <property type="entry name" value="Flagella_assembly_related"/>
</dbReference>
<feature type="coiled-coil region" evidence="3">
    <location>
        <begin position="800"/>
        <end position="852"/>
    </location>
</feature>
<feature type="compositionally biased region" description="Polar residues" evidence="4">
    <location>
        <begin position="417"/>
        <end position="427"/>
    </location>
</feature>
<evidence type="ECO:0000313" key="7">
    <source>
        <dbReference type="Proteomes" id="UP000000391"/>
    </source>
</evidence>
<dbReference type="EMBL" id="CP002069">
    <property type="protein sequence ID" value="ADI73397.1"/>
    <property type="molecule type" value="Genomic_DNA"/>
</dbReference>